<reference evidence="2" key="1">
    <citation type="journal article" date="2016" name="Proc. Natl. Acad. Sci. U.S.A.">
        <title>Lipid metabolic changes in an early divergent fungus govern the establishment of a mutualistic symbiosis with endobacteria.</title>
        <authorList>
            <person name="Lastovetsky O.A."/>
            <person name="Gaspar M.L."/>
            <person name="Mondo S.J."/>
            <person name="LaButti K.M."/>
            <person name="Sandor L."/>
            <person name="Grigoriev I.V."/>
            <person name="Henry S.A."/>
            <person name="Pawlowska T.E."/>
        </authorList>
    </citation>
    <scope>NUCLEOTIDE SEQUENCE [LARGE SCALE GENOMIC DNA]</scope>
    <source>
        <strain evidence="2">ATCC 52814</strain>
    </source>
</reference>
<dbReference type="VEuPathDB" id="FungiDB:BCV72DRAFT_228485"/>
<keyword evidence="1" id="KW-0472">Membrane</keyword>
<organism evidence="2">
    <name type="scientific">Rhizopus microsporus var. microsporus</name>
    <dbReference type="NCBI Taxonomy" id="86635"/>
    <lineage>
        <taxon>Eukaryota</taxon>
        <taxon>Fungi</taxon>
        <taxon>Fungi incertae sedis</taxon>
        <taxon>Mucoromycota</taxon>
        <taxon>Mucoromycotina</taxon>
        <taxon>Mucoromycetes</taxon>
        <taxon>Mucorales</taxon>
        <taxon>Mucorineae</taxon>
        <taxon>Rhizopodaceae</taxon>
        <taxon>Rhizopus</taxon>
    </lineage>
</organism>
<accession>A0A1X0R2T8</accession>
<keyword evidence="1" id="KW-0812">Transmembrane</keyword>
<evidence type="ECO:0000256" key="1">
    <source>
        <dbReference type="SAM" id="Phobius"/>
    </source>
</evidence>
<proteinExistence type="predicted"/>
<evidence type="ECO:0000313" key="2">
    <source>
        <dbReference type="EMBL" id="ORE06276.1"/>
    </source>
</evidence>
<gene>
    <name evidence="2" type="ORF">BCV72DRAFT_228485</name>
</gene>
<dbReference type="Proteomes" id="UP000242414">
    <property type="component" value="Unassembled WGS sequence"/>
</dbReference>
<dbReference type="AlphaFoldDB" id="A0A1X0R2T8"/>
<protein>
    <submittedName>
        <fullName evidence="2">Uncharacterized protein</fullName>
    </submittedName>
</protein>
<dbReference type="EMBL" id="KV921926">
    <property type="protein sequence ID" value="ORE06276.1"/>
    <property type="molecule type" value="Genomic_DNA"/>
</dbReference>
<feature type="transmembrane region" description="Helical" evidence="1">
    <location>
        <begin position="31"/>
        <end position="53"/>
    </location>
</feature>
<sequence length="56" mass="6281">MGYDYSEFRSSVPESEEFVPMKMMMSAVGGILSSVLEVYSGMHILLDTLLFVLEVD</sequence>
<keyword evidence="1" id="KW-1133">Transmembrane helix</keyword>
<name>A0A1X0R2T8_RHIZD</name>